<dbReference type="EMBL" id="JBHRTA010000003">
    <property type="protein sequence ID" value="MFC3196088.1"/>
    <property type="molecule type" value="Genomic_DNA"/>
</dbReference>
<proteinExistence type="predicted"/>
<comment type="caution">
    <text evidence="1">The sequence shown here is derived from an EMBL/GenBank/DDBJ whole genome shotgun (WGS) entry which is preliminary data.</text>
</comment>
<organism evidence="1 2">
    <name type="scientific">Parapedobacter deserti</name>
    <dbReference type="NCBI Taxonomy" id="1912957"/>
    <lineage>
        <taxon>Bacteria</taxon>
        <taxon>Pseudomonadati</taxon>
        <taxon>Bacteroidota</taxon>
        <taxon>Sphingobacteriia</taxon>
        <taxon>Sphingobacteriales</taxon>
        <taxon>Sphingobacteriaceae</taxon>
        <taxon>Parapedobacter</taxon>
    </lineage>
</organism>
<gene>
    <name evidence="1" type="ORF">ACFOET_00545</name>
</gene>
<keyword evidence="2" id="KW-1185">Reference proteome</keyword>
<name>A0ABV7JIJ1_9SPHI</name>
<dbReference type="RefSeq" id="WP_379018457.1">
    <property type="nucleotide sequence ID" value="NZ_JBHRTA010000003.1"/>
</dbReference>
<sequence>MDWQPTWLTGALAAVITLVAVGWQAIKAALANPVDLLRDE</sequence>
<dbReference type="Proteomes" id="UP001595526">
    <property type="component" value="Unassembled WGS sequence"/>
</dbReference>
<evidence type="ECO:0008006" key="3">
    <source>
        <dbReference type="Google" id="ProtNLM"/>
    </source>
</evidence>
<protein>
    <recommendedName>
        <fullName evidence="3">ABC transporter permease</fullName>
    </recommendedName>
</protein>
<accession>A0ABV7JIJ1</accession>
<evidence type="ECO:0000313" key="2">
    <source>
        <dbReference type="Proteomes" id="UP001595526"/>
    </source>
</evidence>
<evidence type="ECO:0000313" key="1">
    <source>
        <dbReference type="EMBL" id="MFC3196088.1"/>
    </source>
</evidence>
<reference evidence="2" key="1">
    <citation type="journal article" date="2019" name="Int. J. Syst. Evol. Microbiol.">
        <title>The Global Catalogue of Microorganisms (GCM) 10K type strain sequencing project: providing services to taxonomists for standard genome sequencing and annotation.</title>
        <authorList>
            <consortium name="The Broad Institute Genomics Platform"/>
            <consortium name="The Broad Institute Genome Sequencing Center for Infectious Disease"/>
            <person name="Wu L."/>
            <person name="Ma J."/>
        </authorList>
    </citation>
    <scope>NUCLEOTIDE SEQUENCE [LARGE SCALE GENOMIC DNA]</scope>
    <source>
        <strain evidence="2">KCTC 52416</strain>
    </source>
</reference>